<dbReference type="GO" id="GO:0043683">
    <property type="term" value="P:type IV pilus assembly"/>
    <property type="evidence" value="ECO:0007669"/>
    <property type="project" value="InterPro"/>
</dbReference>
<dbReference type="AlphaFoldDB" id="A0AAD1BWJ9"/>
<dbReference type="InterPro" id="IPR032092">
    <property type="entry name" value="PilW"/>
</dbReference>
<dbReference type="KEGG" id="pfuw:KF707C_8600"/>
<reference evidence="2" key="1">
    <citation type="submission" date="2015-05" db="EMBL/GenBank/DDBJ databases">
        <title>Draft genome sequencing of a biphenyl-degrading bacterium, Pseudomonas balearica KF707 (=NBRC110670).</title>
        <authorList>
            <person name="Kimura N."/>
            <person name="Hirose J."/>
            <person name="Watanabe T."/>
            <person name="Suenaga H."/>
            <person name="Fujihara H."/>
            <person name="Noguchi M."/>
            <person name="Hashimoto M."/>
            <person name="Shimodaira J."/>
            <person name="Tsuchikane K."/>
            <person name="Hosoyama A."/>
            <person name="Yamazoe A."/>
            <person name="Fujita N."/>
            <person name="Furukawa K."/>
        </authorList>
    </citation>
    <scope>NUCLEOTIDE SEQUENCE [LARGE SCALE GENOMIC DNA]</scope>
    <source>
        <strain evidence="2">DSM 10086 / NBRC 110670 / KF707</strain>
    </source>
</reference>
<keyword evidence="2" id="KW-1185">Reference proteome</keyword>
<proteinExistence type="predicted"/>
<organism evidence="1 2">
    <name type="scientific">Metapseudomonas furukawaii</name>
    <name type="common">Pseudomonas furukawaii</name>
    <dbReference type="NCBI Taxonomy" id="1149133"/>
    <lineage>
        <taxon>Bacteria</taxon>
        <taxon>Pseudomonadati</taxon>
        <taxon>Pseudomonadota</taxon>
        <taxon>Gammaproteobacteria</taxon>
        <taxon>Pseudomonadales</taxon>
        <taxon>Pseudomonadaceae</taxon>
        <taxon>Metapseudomonas</taxon>
    </lineage>
</organism>
<evidence type="ECO:0000313" key="2">
    <source>
        <dbReference type="Proteomes" id="UP000218554"/>
    </source>
</evidence>
<dbReference type="Pfam" id="PF16074">
    <property type="entry name" value="PilW"/>
    <property type="match status" value="1"/>
</dbReference>
<sequence length="295" mass="31168">MVTILLSSLLLLGVLQLFNDASSSDRANSALSRLQESGRIALDVIKRDIRRTGYQGCASSSIASRTGSSLIFPRDAFGTRNETAVNGGVIEGVGTGSDTLTIRYASPTPITVSAIGGTSLTLASPMSFSTDQTFLLTDCLNVVIFKPNAAGENATTLTTANSNFSGVMLGARLYRVVQSTYAICASGRGLCRNNHDGAGAQELIADAENFQVLYGIRNGGQTRWITATDLSSTLREQVSQVKLSLVISSPDNASSGASSQQFAIANLGDNSTLAAVNDQRIRRAFTTAIELRNRQ</sequence>
<dbReference type="Proteomes" id="UP000218554">
    <property type="component" value="Chromosome"/>
</dbReference>
<evidence type="ECO:0000313" key="1">
    <source>
        <dbReference type="EMBL" id="BAU72548.1"/>
    </source>
</evidence>
<accession>A0AAD1BWJ9</accession>
<dbReference type="EMBL" id="AP014862">
    <property type="protein sequence ID" value="BAU72548.1"/>
    <property type="molecule type" value="Genomic_DNA"/>
</dbReference>
<reference evidence="1 2" key="2">
    <citation type="journal article" date="2017" name="Int. J. Syst. Evol. Microbiol.">
        <title>Pseudomonas furukawaii sp. nov., a polychlorinated biphenyl-degrading bacterium isolated from biphenyl-contaminated soil in Japan.</title>
        <authorList>
            <person name="Kimura N."/>
            <person name="Watanabe T."/>
            <person name="Suenaga H."/>
            <person name="Fujihara H."/>
            <person name="Futagami T."/>
            <person name="Goto M."/>
            <person name="Hanada S."/>
            <person name="Hirose J."/>
        </authorList>
    </citation>
    <scope>NUCLEOTIDE SEQUENCE [LARGE SCALE GENOMIC DNA]</scope>
    <source>
        <strain evidence="2">DSM 10086 / NBRC 110670 / KF707</strain>
    </source>
</reference>
<gene>
    <name evidence="1" type="ORF">KF707C_8600</name>
</gene>
<name>A0AAD1BWJ9_METFU</name>
<protein>
    <submittedName>
        <fullName evidence="1">Type IV fimbrial biogenesis protein PilW</fullName>
    </submittedName>
</protein>